<evidence type="ECO:0008006" key="3">
    <source>
        <dbReference type="Google" id="ProtNLM"/>
    </source>
</evidence>
<evidence type="ECO:0000313" key="1">
    <source>
        <dbReference type="EMBL" id="WXB01898.1"/>
    </source>
</evidence>
<dbReference type="Gene3D" id="3.20.20.80">
    <property type="entry name" value="Glycosidases"/>
    <property type="match status" value="1"/>
</dbReference>
<dbReference type="EMBL" id="CP089983">
    <property type="protein sequence ID" value="WXB01898.1"/>
    <property type="molecule type" value="Genomic_DNA"/>
</dbReference>
<gene>
    <name evidence="1" type="ORF">LVJ94_33900</name>
</gene>
<dbReference type="Proteomes" id="UP001374803">
    <property type="component" value="Chromosome"/>
</dbReference>
<name>A0ABZ2KTA3_9BACT</name>
<proteinExistence type="predicted"/>
<dbReference type="SUPFAM" id="SSF51445">
    <property type="entry name" value="(Trans)glycosidases"/>
    <property type="match status" value="1"/>
</dbReference>
<dbReference type="RefSeq" id="WP_394831517.1">
    <property type="nucleotide sequence ID" value="NZ_CP089929.1"/>
</dbReference>
<reference evidence="1" key="1">
    <citation type="submission" date="2021-12" db="EMBL/GenBank/DDBJ databases">
        <title>Discovery of the Pendulisporaceae a myxobacterial family with distinct sporulation behavior and unique specialized metabolism.</title>
        <authorList>
            <person name="Garcia R."/>
            <person name="Popoff A."/>
            <person name="Bader C.D."/>
            <person name="Loehr J."/>
            <person name="Walesch S."/>
            <person name="Walt C."/>
            <person name="Boldt J."/>
            <person name="Bunk B."/>
            <person name="Haeckl F.J.F.P.J."/>
            <person name="Gunesch A.P."/>
            <person name="Birkelbach J."/>
            <person name="Nuebel U."/>
            <person name="Pietschmann T."/>
            <person name="Bach T."/>
            <person name="Mueller R."/>
        </authorList>
    </citation>
    <scope>NUCLEOTIDE SEQUENCE</scope>
    <source>
        <strain evidence="1">MSr11367</strain>
    </source>
</reference>
<organism evidence="1 2">
    <name type="scientific">Pendulispora rubella</name>
    <dbReference type="NCBI Taxonomy" id="2741070"/>
    <lineage>
        <taxon>Bacteria</taxon>
        <taxon>Pseudomonadati</taxon>
        <taxon>Myxococcota</taxon>
        <taxon>Myxococcia</taxon>
        <taxon>Myxococcales</taxon>
        <taxon>Sorangiineae</taxon>
        <taxon>Pendulisporaceae</taxon>
        <taxon>Pendulispora</taxon>
    </lineage>
</organism>
<sequence length="334" mass="35571">MTGLTGSFAIVILGTALMACGGSESESDANVNADVDGSAESDALAATYPAYPGRAPAGKLVWGASIGGNGDPVARHEMPAGHALAVRRTFWQWNQRTGALVQTVKDDLSHSRLPWVSVKTPSWADMGAGKHDGEIDAMLSALKAVGGPVWLTIHHEPEGGGGVHQPDDPAGPSGHLAMNRRVRQRMTAVGVKNVALAPVLMTWTWNPASHRNPNEWWASGIYDFLGVDHYIEDESTLVDGTWLEVRQWAKDRGVDVGVAEWGMRGTNAAAGKRVRAWYDHAAGSNQDGKGARVVGLAAFDSSLNSPTGSWELKGEQLTAFRALLKDPRTADVVP</sequence>
<protein>
    <recommendedName>
        <fullName evidence="3">GH26 domain-containing protein</fullName>
    </recommendedName>
</protein>
<evidence type="ECO:0000313" key="2">
    <source>
        <dbReference type="Proteomes" id="UP001374803"/>
    </source>
</evidence>
<keyword evidence="2" id="KW-1185">Reference proteome</keyword>
<accession>A0ABZ2KTA3</accession>
<dbReference type="InterPro" id="IPR017853">
    <property type="entry name" value="GH"/>
</dbReference>